<dbReference type="Pfam" id="PF25954">
    <property type="entry name" value="Beta-barrel_RND_2"/>
    <property type="match status" value="1"/>
</dbReference>
<proteinExistence type="inferred from homology"/>
<evidence type="ECO:0000256" key="3">
    <source>
        <dbReference type="SAM" id="SignalP"/>
    </source>
</evidence>
<accession>A0ABV8QL44</accession>
<evidence type="ECO:0000256" key="1">
    <source>
        <dbReference type="ARBA" id="ARBA00009477"/>
    </source>
</evidence>
<keyword evidence="3" id="KW-0732">Signal</keyword>
<evidence type="ECO:0000256" key="2">
    <source>
        <dbReference type="ARBA" id="ARBA00023054"/>
    </source>
</evidence>
<dbReference type="Gene3D" id="2.40.30.170">
    <property type="match status" value="1"/>
</dbReference>
<keyword evidence="7" id="KW-1185">Reference proteome</keyword>
<feature type="chain" id="PRO_5046516865" evidence="3">
    <location>
        <begin position="23"/>
        <end position="245"/>
    </location>
</feature>
<reference evidence="7" key="1">
    <citation type="journal article" date="2019" name="Int. J. Syst. Evol. Microbiol.">
        <title>The Global Catalogue of Microorganisms (GCM) 10K type strain sequencing project: providing services to taxonomists for standard genome sequencing and annotation.</title>
        <authorList>
            <consortium name="The Broad Institute Genomics Platform"/>
            <consortium name="The Broad Institute Genome Sequencing Center for Infectious Disease"/>
            <person name="Wu L."/>
            <person name="Ma J."/>
        </authorList>
    </citation>
    <scope>NUCLEOTIDE SEQUENCE [LARGE SCALE GENOMIC DNA]</scope>
    <source>
        <strain evidence="7">CECT 7297</strain>
    </source>
</reference>
<dbReference type="NCBIfam" id="TIGR01730">
    <property type="entry name" value="RND_mfp"/>
    <property type="match status" value="1"/>
</dbReference>
<dbReference type="Gene3D" id="2.40.50.100">
    <property type="match status" value="1"/>
</dbReference>
<dbReference type="Pfam" id="PF25917">
    <property type="entry name" value="BSH_RND"/>
    <property type="match status" value="1"/>
</dbReference>
<evidence type="ECO:0000259" key="4">
    <source>
        <dbReference type="Pfam" id="PF25917"/>
    </source>
</evidence>
<feature type="signal peptide" evidence="3">
    <location>
        <begin position="1"/>
        <end position="22"/>
    </location>
</feature>
<evidence type="ECO:0000313" key="7">
    <source>
        <dbReference type="Proteomes" id="UP001595798"/>
    </source>
</evidence>
<comment type="similarity">
    <text evidence="1">Belongs to the membrane fusion protein (MFP) (TC 8.A.1) family.</text>
</comment>
<evidence type="ECO:0000313" key="6">
    <source>
        <dbReference type="EMBL" id="MFC4260926.1"/>
    </source>
</evidence>
<protein>
    <submittedName>
        <fullName evidence="6">Efflux RND transporter periplasmic adaptor subunit</fullName>
    </submittedName>
</protein>
<gene>
    <name evidence="6" type="ORF">ACFOZ5_18050</name>
</gene>
<dbReference type="PANTHER" id="PTHR30469:SF15">
    <property type="entry name" value="HLYD FAMILY OF SECRETION PROTEINS"/>
    <property type="match status" value="1"/>
</dbReference>
<dbReference type="EMBL" id="JBHSDI010000062">
    <property type="protein sequence ID" value="MFC4260926.1"/>
    <property type="molecule type" value="Genomic_DNA"/>
</dbReference>
<dbReference type="RefSeq" id="WP_379889949.1">
    <property type="nucleotide sequence ID" value="NZ_JBHSDI010000062.1"/>
</dbReference>
<feature type="domain" description="CusB-like beta-barrel" evidence="5">
    <location>
        <begin position="169"/>
        <end position="236"/>
    </location>
</feature>
<evidence type="ECO:0000259" key="5">
    <source>
        <dbReference type="Pfam" id="PF25954"/>
    </source>
</evidence>
<dbReference type="InterPro" id="IPR058792">
    <property type="entry name" value="Beta-barrel_RND_2"/>
</dbReference>
<dbReference type="SUPFAM" id="SSF111369">
    <property type="entry name" value="HlyD-like secretion proteins"/>
    <property type="match status" value="1"/>
</dbReference>
<comment type="caution">
    <text evidence="6">The sequence shown here is derived from an EMBL/GenBank/DDBJ whole genome shotgun (WGS) entry which is preliminary data.</text>
</comment>
<dbReference type="InterPro" id="IPR006143">
    <property type="entry name" value="RND_pump_MFP"/>
</dbReference>
<feature type="domain" description="Multidrug resistance protein MdtA-like barrel-sandwich hybrid" evidence="4">
    <location>
        <begin position="35"/>
        <end position="162"/>
    </location>
</feature>
<organism evidence="6 7">
    <name type="scientific">Marinobacter lacisalsi</name>
    <dbReference type="NCBI Taxonomy" id="475979"/>
    <lineage>
        <taxon>Bacteria</taxon>
        <taxon>Pseudomonadati</taxon>
        <taxon>Pseudomonadota</taxon>
        <taxon>Gammaproteobacteria</taxon>
        <taxon>Pseudomonadales</taxon>
        <taxon>Marinobacteraceae</taxon>
        <taxon>Marinobacter</taxon>
    </lineage>
</organism>
<dbReference type="InterPro" id="IPR058625">
    <property type="entry name" value="MdtA-like_BSH"/>
</dbReference>
<sequence>MKIAAMLIAFGVGCSAVTPALAEYKARAVVQAVNRAELSSELAGRITRLPHRMGDAFSKGDVLVGLDCRLYEAQASKVAAELDAAKVKLESTEELKELNAIGDMDVALAESEYAQSRAELSIARINTRRCNVQAPWDGRVSELRVSRHENVQQQQPLIIIVDDSSLEAEVVVPAAWLAWLEPGQEVELRAESLGVTAEARVSAISPAIDAVSQTVLLRATLSPDAALVPGITATAVFLPTLSKDQ</sequence>
<keyword evidence="2" id="KW-0175">Coiled coil</keyword>
<name>A0ABV8QL44_9GAMM</name>
<dbReference type="Proteomes" id="UP001595798">
    <property type="component" value="Unassembled WGS sequence"/>
</dbReference>
<dbReference type="PANTHER" id="PTHR30469">
    <property type="entry name" value="MULTIDRUG RESISTANCE PROTEIN MDTA"/>
    <property type="match status" value="1"/>
</dbReference>